<gene>
    <name evidence="1" type="ORF">N6H18_04295</name>
</gene>
<accession>A0ABY6CRN2</accession>
<keyword evidence="2" id="KW-1185">Reference proteome</keyword>
<reference evidence="1" key="1">
    <citation type="submission" date="2022-09" db="EMBL/GenBank/DDBJ databases">
        <title>Comparative genomics and taxonomic characterization of three novel marine species of genus Reichenbachiella exhibiting antioxidant and polysaccharide degradation activities.</title>
        <authorList>
            <person name="Muhammad N."/>
            <person name="Lee Y.-J."/>
            <person name="Ko J."/>
            <person name="Kim S.-G."/>
        </authorList>
    </citation>
    <scope>NUCLEOTIDE SEQUENCE</scope>
    <source>
        <strain evidence="1">BKB1-1</strain>
    </source>
</reference>
<dbReference type="EMBL" id="CP106679">
    <property type="protein sequence ID" value="UXP33174.1"/>
    <property type="molecule type" value="Genomic_DNA"/>
</dbReference>
<evidence type="ECO:0000313" key="2">
    <source>
        <dbReference type="Proteomes" id="UP001065174"/>
    </source>
</evidence>
<dbReference type="Proteomes" id="UP001065174">
    <property type="component" value="Chromosome"/>
</dbReference>
<proteinExistence type="predicted"/>
<name>A0ABY6CRN2_9BACT</name>
<protein>
    <recommendedName>
        <fullName evidence="3">ABC transporter ATPase</fullName>
    </recommendedName>
</protein>
<dbReference type="RefSeq" id="WP_262310603.1">
    <property type="nucleotide sequence ID" value="NZ_CP106679.1"/>
</dbReference>
<evidence type="ECO:0000313" key="1">
    <source>
        <dbReference type="EMBL" id="UXP33174.1"/>
    </source>
</evidence>
<evidence type="ECO:0008006" key="3">
    <source>
        <dbReference type="Google" id="ProtNLM"/>
    </source>
</evidence>
<organism evidence="1 2">
    <name type="scientific">Reichenbachiella agarivorans</name>
    <dbReference type="NCBI Taxonomy" id="2979464"/>
    <lineage>
        <taxon>Bacteria</taxon>
        <taxon>Pseudomonadati</taxon>
        <taxon>Bacteroidota</taxon>
        <taxon>Cytophagia</taxon>
        <taxon>Cytophagales</taxon>
        <taxon>Reichenbachiellaceae</taxon>
        <taxon>Reichenbachiella</taxon>
    </lineage>
</organism>
<sequence length="160" mass="18177">MIVPFDDMPDSARVWIYQASKELDTQDIDLIQQAAEPFLNSWAAHGAALKSAFKVLHNKFLIITVDESFNQASGCSIDASVGLVKKLEQTLHTTFFDRTKVCFMVGDEIFESPLTELKSLIQQGKITKNTLTFNNLVPNIKEMKEGWMVPAQDTWINRYF</sequence>